<evidence type="ECO:0000259" key="5">
    <source>
        <dbReference type="Pfam" id="PF01918"/>
    </source>
</evidence>
<dbReference type="Gene3D" id="3.30.110.20">
    <property type="entry name" value="Alba-like domain"/>
    <property type="match status" value="1"/>
</dbReference>
<evidence type="ECO:0000256" key="2">
    <source>
        <dbReference type="ARBA" id="ARBA00008018"/>
    </source>
</evidence>
<dbReference type="AlphaFoldDB" id="A0A3B3DJH3"/>
<reference evidence="6" key="2">
    <citation type="submission" date="2025-09" db="UniProtKB">
        <authorList>
            <consortium name="Ensembl"/>
        </authorList>
    </citation>
    <scope>IDENTIFICATION</scope>
</reference>
<dbReference type="InterPro" id="IPR036882">
    <property type="entry name" value="Alba-like_dom_sf"/>
</dbReference>
<dbReference type="GeneTree" id="ENSGT00390000002564"/>
<evidence type="ECO:0000256" key="3">
    <source>
        <dbReference type="ARBA" id="ARBA00023242"/>
    </source>
</evidence>
<comment type="subcellular location">
    <subcellularLocation>
        <location evidence="1">Nucleus</location>
    </subcellularLocation>
</comment>
<dbReference type="Proteomes" id="UP000261560">
    <property type="component" value="Unplaced"/>
</dbReference>
<dbReference type="SUPFAM" id="SSF82704">
    <property type="entry name" value="AlbA-like"/>
    <property type="match status" value="1"/>
</dbReference>
<organism evidence="6 7">
    <name type="scientific">Oryzias melastigma</name>
    <name type="common">Marine medaka</name>
    <dbReference type="NCBI Taxonomy" id="30732"/>
    <lineage>
        <taxon>Eukaryota</taxon>
        <taxon>Metazoa</taxon>
        <taxon>Chordata</taxon>
        <taxon>Craniata</taxon>
        <taxon>Vertebrata</taxon>
        <taxon>Euteleostomi</taxon>
        <taxon>Actinopterygii</taxon>
        <taxon>Neopterygii</taxon>
        <taxon>Teleostei</taxon>
        <taxon>Neoteleostei</taxon>
        <taxon>Acanthomorphata</taxon>
        <taxon>Ovalentaria</taxon>
        <taxon>Atherinomorphae</taxon>
        <taxon>Beloniformes</taxon>
        <taxon>Adrianichthyidae</taxon>
        <taxon>Oryziinae</taxon>
        <taxon>Oryzias</taxon>
    </lineage>
</organism>
<keyword evidence="3" id="KW-0539">Nucleus</keyword>
<proteinExistence type="inferred from homology"/>
<dbReference type="PANTHER" id="PTHR13516">
    <property type="entry name" value="RIBONUCLEASE P SUBUNIT P25"/>
    <property type="match status" value="1"/>
</dbReference>
<dbReference type="OMA" id="NEVWESP"/>
<evidence type="ECO:0000256" key="1">
    <source>
        <dbReference type="ARBA" id="ARBA00004123"/>
    </source>
</evidence>
<dbReference type="InterPro" id="IPR002775">
    <property type="entry name" value="DNA/RNA-bd_Alba-like"/>
</dbReference>
<dbReference type="STRING" id="30732.ENSOMEP00000030056"/>
<feature type="region of interest" description="Disordered" evidence="4">
    <location>
        <begin position="122"/>
        <end position="162"/>
    </location>
</feature>
<comment type="similarity">
    <text evidence="2">Belongs to the histone-like Alba family.</text>
</comment>
<name>A0A3B3DJH3_ORYME</name>
<dbReference type="GO" id="GO:0005634">
    <property type="term" value="C:nucleus"/>
    <property type="evidence" value="ECO:0007669"/>
    <property type="project" value="UniProtKB-SubCell"/>
</dbReference>
<dbReference type="Ensembl" id="ENSOMET00000032827.1">
    <property type="protein sequence ID" value="ENSOMEP00000030056.1"/>
    <property type="gene ID" value="ENSOMEG00000014093.1"/>
</dbReference>
<keyword evidence="7" id="KW-1185">Reference proteome</keyword>
<dbReference type="GO" id="GO:0001682">
    <property type="term" value="P:tRNA 5'-leader removal"/>
    <property type="evidence" value="ECO:0007669"/>
    <property type="project" value="TreeGrafter"/>
</dbReference>
<reference evidence="6" key="1">
    <citation type="submission" date="2025-08" db="UniProtKB">
        <authorList>
            <consortium name="Ensembl"/>
        </authorList>
    </citation>
    <scope>IDENTIFICATION</scope>
</reference>
<dbReference type="GO" id="GO:0003723">
    <property type="term" value="F:RNA binding"/>
    <property type="evidence" value="ECO:0007669"/>
    <property type="project" value="TreeGrafter"/>
</dbReference>
<dbReference type="PANTHER" id="PTHR13516:SF5">
    <property type="entry name" value="RIBONUCLEASE P PROTEIN SUBUNIT P25"/>
    <property type="match status" value="1"/>
</dbReference>
<evidence type="ECO:0000313" key="6">
    <source>
        <dbReference type="Ensembl" id="ENSOMEP00000030056.1"/>
    </source>
</evidence>
<accession>A0A3B3DJH3</accession>
<feature type="domain" description="DNA/RNA-binding protein Alba-like" evidence="5">
    <location>
        <begin position="21"/>
        <end position="87"/>
    </location>
</feature>
<dbReference type="GO" id="GO:0000172">
    <property type="term" value="C:ribonuclease MRP complex"/>
    <property type="evidence" value="ECO:0007669"/>
    <property type="project" value="TreeGrafter"/>
</dbReference>
<dbReference type="InterPro" id="IPR051958">
    <property type="entry name" value="Alba-like_NAB"/>
</dbReference>
<evidence type="ECO:0000256" key="4">
    <source>
        <dbReference type="SAM" id="MobiDB-lite"/>
    </source>
</evidence>
<protein>
    <submittedName>
        <fullName evidence="6">Ribonuclease P and MRP subunit p25, a</fullName>
    </submittedName>
</protein>
<sequence length="162" mass="17979">MLAVISDNSHPIPGLTPNTLHMRVKQGSKIHNLLRIVTARFQGDRDNNRIRQVVFTGSGRGITKTITCVEILKRSVAGLHQLSKVYYKRANQDSQRETPSQVLEKRIPAIWILLSKDPLDPLEPGYQAPQRAPPESSGGLLPAGPSPKHKRLCLDGQIESHL</sequence>
<dbReference type="Pfam" id="PF01918">
    <property type="entry name" value="Alba"/>
    <property type="match status" value="1"/>
</dbReference>
<dbReference type="PaxDb" id="30732-ENSOMEP00000030056"/>
<evidence type="ECO:0000313" key="7">
    <source>
        <dbReference type="Proteomes" id="UP000261560"/>
    </source>
</evidence>